<dbReference type="InterPro" id="IPR037160">
    <property type="entry name" value="DNA_Pol_thumb_sf"/>
</dbReference>
<dbReference type="SUPFAM" id="SSF89550">
    <property type="entry name" value="PHP domain-like"/>
    <property type="match status" value="1"/>
</dbReference>
<dbReference type="PANTHER" id="PTHR36928">
    <property type="entry name" value="PHOSPHATASE YCDX-RELATED"/>
    <property type="match status" value="1"/>
</dbReference>
<dbReference type="InterPro" id="IPR003141">
    <property type="entry name" value="Pol/His_phosphatase_N"/>
</dbReference>
<dbReference type="InterPro" id="IPR022311">
    <property type="entry name" value="PolX-like"/>
</dbReference>
<dbReference type="GO" id="GO:0003887">
    <property type="term" value="F:DNA-directed DNA polymerase activity"/>
    <property type="evidence" value="ECO:0007669"/>
    <property type="project" value="InterPro"/>
</dbReference>
<dbReference type="InterPro" id="IPR002054">
    <property type="entry name" value="DNA-dir_DNA_pol_X"/>
</dbReference>
<proteinExistence type="predicted"/>
<dbReference type="SUPFAM" id="SSF81301">
    <property type="entry name" value="Nucleotidyltransferase"/>
    <property type="match status" value="1"/>
</dbReference>
<dbReference type="SUPFAM" id="SSF47802">
    <property type="entry name" value="DNA polymerase beta, N-terminal domain-like"/>
    <property type="match status" value="1"/>
</dbReference>
<dbReference type="Pfam" id="PF02811">
    <property type="entry name" value="PHP"/>
    <property type="match status" value="1"/>
</dbReference>
<dbReference type="Gene3D" id="3.20.20.140">
    <property type="entry name" value="Metal-dependent hydrolases"/>
    <property type="match status" value="1"/>
</dbReference>
<dbReference type="InterPro" id="IPR016195">
    <property type="entry name" value="Pol/histidinol_Pase-like"/>
</dbReference>
<dbReference type="Gene3D" id="3.30.210.10">
    <property type="entry name" value="DNA polymerase, thumb domain"/>
    <property type="match status" value="1"/>
</dbReference>
<dbReference type="GO" id="GO:0005829">
    <property type="term" value="C:cytosol"/>
    <property type="evidence" value="ECO:0007669"/>
    <property type="project" value="TreeGrafter"/>
</dbReference>
<dbReference type="SMART" id="SM00481">
    <property type="entry name" value="POLIIIAc"/>
    <property type="match status" value="1"/>
</dbReference>
<dbReference type="PANTHER" id="PTHR36928:SF1">
    <property type="entry name" value="PHOSPHATASE YCDX-RELATED"/>
    <property type="match status" value="1"/>
</dbReference>
<evidence type="ECO:0000259" key="2">
    <source>
        <dbReference type="SMART" id="SM00483"/>
    </source>
</evidence>
<feature type="domain" description="DNA-directed DNA polymerase X" evidence="2">
    <location>
        <begin position="1"/>
        <end position="289"/>
    </location>
</feature>
<dbReference type="InterPro" id="IPR027421">
    <property type="entry name" value="DNA_pol_lamdba_lyase_dom_sf"/>
</dbReference>
<dbReference type="InterPro" id="IPR050243">
    <property type="entry name" value="PHP_phosphatase"/>
</dbReference>
<dbReference type="NCBIfam" id="NF006375">
    <property type="entry name" value="PRK08609.1"/>
    <property type="match status" value="1"/>
</dbReference>
<dbReference type="InterPro" id="IPR043519">
    <property type="entry name" value="NT_sf"/>
</dbReference>
<protein>
    <submittedName>
        <fullName evidence="3">DNA polymerase X family</fullName>
    </submittedName>
</protein>
<dbReference type="InterPro" id="IPR004013">
    <property type="entry name" value="PHP_dom"/>
</dbReference>
<dbReference type="GO" id="GO:0042578">
    <property type="term" value="F:phosphoric ester hydrolase activity"/>
    <property type="evidence" value="ECO:0007669"/>
    <property type="project" value="TreeGrafter"/>
</dbReference>
<dbReference type="Gene3D" id="1.10.150.110">
    <property type="entry name" value="DNA polymerase beta, N-terminal domain-like"/>
    <property type="match status" value="1"/>
</dbReference>
<gene>
    <name evidence="3" type="ORF">MNBD_UNCLBAC01-2163</name>
</gene>
<dbReference type="EMBL" id="UOGJ01000028">
    <property type="protein sequence ID" value="VAX35090.1"/>
    <property type="molecule type" value="Genomic_DNA"/>
</dbReference>
<dbReference type="Gene3D" id="1.10.150.20">
    <property type="entry name" value="5' to 3' exonuclease, C-terminal subdomain"/>
    <property type="match status" value="1"/>
</dbReference>
<dbReference type="GO" id="GO:0003677">
    <property type="term" value="F:DNA binding"/>
    <property type="evidence" value="ECO:0007669"/>
    <property type="project" value="InterPro"/>
</dbReference>
<reference evidence="3" key="1">
    <citation type="submission" date="2018-06" db="EMBL/GenBank/DDBJ databases">
        <authorList>
            <person name="Zhirakovskaya E."/>
        </authorList>
    </citation>
    <scope>NUCLEOTIDE SEQUENCE</scope>
</reference>
<dbReference type="InterPro" id="IPR047967">
    <property type="entry name" value="PolX_PHP"/>
</dbReference>
<name>A0A3B1DJD4_9ZZZZ</name>
<accession>A0A3B1DJD4</accession>
<dbReference type="AlphaFoldDB" id="A0A3B1DJD4"/>
<organism evidence="3">
    <name type="scientific">hydrothermal vent metagenome</name>
    <dbReference type="NCBI Taxonomy" id="652676"/>
    <lineage>
        <taxon>unclassified sequences</taxon>
        <taxon>metagenomes</taxon>
        <taxon>ecological metagenomes</taxon>
    </lineage>
</organism>
<dbReference type="InterPro" id="IPR010996">
    <property type="entry name" value="HHH_MUS81"/>
</dbReference>
<dbReference type="SMART" id="SM00483">
    <property type="entry name" value="POLXc"/>
    <property type="match status" value="1"/>
</dbReference>
<feature type="domain" description="Polymerase/histidinol phosphatase N-terminal" evidence="1">
    <location>
        <begin position="313"/>
        <end position="393"/>
    </location>
</feature>
<dbReference type="PIRSF" id="PIRSF005047">
    <property type="entry name" value="UCP005047_YshC"/>
    <property type="match status" value="1"/>
</dbReference>
<dbReference type="Pfam" id="PF14716">
    <property type="entry name" value="HHH_8"/>
    <property type="match status" value="1"/>
</dbReference>
<dbReference type="CDD" id="cd07436">
    <property type="entry name" value="PHP_PolX"/>
    <property type="match status" value="1"/>
</dbReference>
<evidence type="ECO:0000259" key="1">
    <source>
        <dbReference type="SMART" id="SM00481"/>
    </source>
</evidence>
<sequence length="553" mass="62211">MELHNENDFKIKSYHNAVYNLERTNQKLTTLSLQDIELIEGVGKGIAQIIDEINQTGNLGKLNELKRNTPKGILKLMKLRGIGSKKLKTLWSELGVDSADLLAEEIAKGNVQKLKGFGNKTVENISEILVFAKEAEGYIHYADAENLAIDIKTQIESSISDVQIEFAGKLRRKWEIINQLEFVVAAESPMVMDLALLKFESIQKTPSKSGLFTWRGVIISNEPVEVVFHFSTKEKFHSTLLLKTGSQAHLTHTFKNGSLKKTAESNTFNSEEEIYKALDLTFCEPEIREGNWELDFAENNELPTLVELQDITGAIHNHSKYSDGENTLEEMAVFCQQQGYQYLGISDHSKATSFYANGMFEETVKKQHLEIDALNKNLAPFKIFKGIEADILADGSLDYDNETLASFDFVVASIHSGLNMDITKATNRLLTAIANPHTTMLGHITGRLLLARKGYPINHKIIIDACATYGVIIEINAHPKRLDIDWRWINYALDQGVLLSINPDAHATDGFKDMYYGVCVGRKGGLTKEQTLNTWSTEKIETYFNERKLKIKS</sequence>
<dbReference type="GO" id="GO:0008270">
    <property type="term" value="F:zinc ion binding"/>
    <property type="evidence" value="ECO:0007669"/>
    <property type="project" value="TreeGrafter"/>
</dbReference>
<evidence type="ECO:0000313" key="3">
    <source>
        <dbReference type="EMBL" id="VAX35090.1"/>
    </source>
</evidence>
<dbReference type="GO" id="GO:0071978">
    <property type="term" value="P:bacterial-type flagellum-dependent swarming motility"/>
    <property type="evidence" value="ECO:0007669"/>
    <property type="project" value="TreeGrafter"/>
</dbReference>